<gene>
    <name evidence="4" type="ORF">JWYL7_1798</name>
    <name evidence="5" type="ORF">SAMN05661008_01465</name>
</gene>
<reference evidence="4 6" key="1">
    <citation type="submission" date="2016-02" db="EMBL/GenBank/DDBJ databases">
        <title>Draft genome sequence for Clostridium paradoxum JW-YL-7.</title>
        <authorList>
            <person name="Utturkar S.M."/>
            <person name="Lancaster A."/>
            <person name="Poole F.L."/>
            <person name="Adams M.W."/>
            <person name="Brown S.D."/>
        </authorList>
    </citation>
    <scope>NUCLEOTIDE SEQUENCE [LARGE SCALE GENOMIC DNA]</scope>
    <source>
        <strain evidence="4 6">JW-YL-7</strain>
    </source>
</reference>
<dbReference type="Proteomes" id="UP000092605">
    <property type="component" value="Unassembled WGS sequence"/>
</dbReference>
<comment type="caution">
    <text evidence="4">The sequence shown here is derived from an EMBL/GenBank/DDBJ whole genome shotgun (WGS) entry which is preliminary data.</text>
</comment>
<dbReference type="AlphaFoldDB" id="A0A150FSX6"/>
<dbReference type="EMBL" id="FRBG01000011">
    <property type="protein sequence ID" value="SHL10028.1"/>
    <property type="molecule type" value="Genomic_DNA"/>
</dbReference>
<feature type="domain" description="Resolvase/invertase-type recombinase catalytic" evidence="2">
    <location>
        <begin position="11"/>
        <end position="160"/>
    </location>
</feature>
<evidence type="ECO:0000259" key="3">
    <source>
        <dbReference type="PROSITE" id="PS51737"/>
    </source>
</evidence>
<evidence type="ECO:0000313" key="7">
    <source>
        <dbReference type="Proteomes" id="UP000323392"/>
    </source>
</evidence>
<evidence type="ECO:0000313" key="5">
    <source>
        <dbReference type="EMBL" id="SHL10028.1"/>
    </source>
</evidence>
<dbReference type="SUPFAM" id="SSF53041">
    <property type="entry name" value="Resolvase-like"/>
    <property type="match status" value="1"/>
</dbReference>
<dbReference type="InterPro" id="IPR006119">
    <property type="entry name" value="Resolv_N"/>
</dbReference>
<dbReference type="Gene3D" id="3.90.1750.20">
    <property type="entry name" value="Putative Large Serine Recombinase, Chain B, Domain 2"/>
    <property type="match status" value="1"/>
</dbReference>
<dbReference type="Pfam" id="PF00239">
    <property type="entry name" value="Resolvase"/>
    <property type="match status" value="1"/>
</dbReference>
<dbReference type="InterPro" id="IPR011109">
    <property type="entry name" value="DNA_bind_recombinase_dom"/>
</dbReference>
<proteinExistence type="predicted"/>
<evidence type="ECO:0000313" key="4">
    <source>
        <dbReference type="EMBL" id="KXZ40723.1"/>
    </source>
</evidence>
<dbReference type="SMART" id="SM00857">
    <property type="entry name" value="Resolvase"/>
    <property type="match status" value="1"/>
</dbReference>
<dbReference type="InterPro" id="IPR038109">
    <property type="entry name" value="DNA_bind_recomb_sf"/>
</dbReference>
<name>A0A150FSX6_CLOPD</name>
<dbReference type="CDD" id="cd00338">
    <property type="entry name" value="Ser_Recombinase"/>
    <property type="match status" value="1"/>
</dbReference>
<dbReference type="GO" id="GO:0000150">
    <property type="term" value="F:DNA strand exchange activity"/>
    <property type="evidence" value="ECO:0007669"/>
    <property type="project" value="InterPro"/>
</dbReference>
<keyword evidence="1" id="KW-0175">Coiled coil</keyword>
<dbReference type="PANTHER" id="PTHR30461:SF23">
    <property type="entry name" value="DNA RECOMBINASE-RELATED"/>
    <property type="match status" value="1"/>
</dbReference>
<accession>A0A150FSX6</accession>
<dbReference type="InterPro" id="IPR050639">
    <property type="entry name" value="SSR_resolvase"/>
</dbReference>
<dbReference type="SUPFAM" id="SSF58100">
    <property type="entry name" value="Bacterial hemolysins"/>
    <property type="match status" value="1"/>
</dbReference>
<dbReference type="EMBL" id="LSFY01000001">
    <property type="protein sequence ID" value="KXZ40723.1"/>
    <property type="molecule type" value="Genomic_DNA"/>
</dbReference>
<dbReference type="PANTHER" id="PTHR30461">
    <property type="entry name" value="DNA-INVERTASE FROM LAMBDOID PROPHAGE"/>
    <property type="match status" value="1"/>
</dbReference>
<feature type="coiled-coil region" evidence="1">
    <location>
        <begin position="382"/>
        <end position="462"/>
    </location>
</feature>
<dbReference type="GO" id="GO:0003677">
    <property type="term" value="F:DNA binding"/>
    <property type="evidence" value="ECO:0007669"/>
    <property type="project" value="InterPro"/>
</dbReference>
<dbReference type="RefSeq" id="WP_066072040.1">
    <property type="nucleotide sequence ID" value="NZ_FRBG01000011.1"/>
</dbReference>
<dbReference type="Proteomes" id="UP000323392">
    <property type="component" value="Unassembled WGS sequence"/>
</dbReference>
<dbReference type="STRING" id="1121328.JWYL7_1798"/>
<evidence type="ECO:0000259" key="2">
    <source>
        <dbReference type="PROSITE" id="PS51736"/>
    </source>
</evidence>
<sequence length="548" mass="64155">MNEFKNKEIKRAYIYTRVSTEEQTQGFSLEAQSDEIKKYCEYHNIAIKGEYCDAGVTRTSIAKRESFKQMLRDIKTNKDNIDAIIIWKLSRIGRNMLDLVDIVRFLEEHDIVIVSITDNIDTSSMMGRFFFYLVGAFAEMERENIISQAKNGMKKRAQEGLWNGGPAPIGYNNFKDGRGLIVNQKEAEIVKAIFDMYTNKRWGYSKICQFLNNNLDKYATKNDKSWSYSTVKQVLDNPTYAGYIRWGKQQNWSTKRRKGTTDEYILVKGTHEPIITEELWERTKELRKDKKAPEKLQNMHYLLSGLAKCPECGASMVSQRSSRKRKDGSKVWYRYYCCSQWANKKAVCKPNLIKANLLEQQVVERIMSFVKNPNLPEILAKRLGKSTDIKELEKKLKSIEAKIKKLKADEDKYYEYLVDDKKLKILKEEKILEKISEINKEMEQLEREKENLSTQIDTIRNNTLNIEKITNMLQNFEAIFNNAPADKQKELLHTLIKEIRIKKTDKPEERLAEEIILHFSEIDLMKFGKEEDQKPFEVTYGTVHHLLS</sequence>
<dbReference type="PROSITE" id="PS51736">
    <property type="entry name" value="RECOMBINASES_3"/>
    <property type="match status" value="1"/>
</dbReference>
<dbReference type="Pfam" id="PF07508">
    <property type="entry name" value="Recombinase"/>
    <property type="match status" value="1"/>
</dbReference>
<dbReference type="InterPro" id="IPR036162">
    <property type="entry name" value="Resolvase-like_N_sf"/>
</dbReference>
<dbReference type="Pfam" id="PF13408">
    <property type="entry name" value="Zn_ribbon_recom"/>
    <property type="match status" value="1"/>
</dbReference>
<dbReference type="InterPro" id="IPR025827">
    <property type="entry name" value="Zn_ribbon_recom_dom"/>
</dbReference>
<dbReference type="PATRIC" id="fig|1121328.3.peg.1810"/>
<keyword evidence="7" id="KW-1185">Reference proteome</keyword>
<evidence type="ECO:0000313" key="6">
    <source>
        <dbReference type="Proteomes" id="UP000092605"/>
    </source>
</evidence>
<dbReference type="PROSITE" id="PS51737">
    <property type="entry name" value="RECOMBINASE_DNA_BIND"/>
    <property type="match status" value="1"/>
</dbReference>
<evidence type="ECO:0000256" key="1">
    <source>
        <dbReference type="SAM" id="Coils"/>
    </source>
</evidence>
<dbReference type="Gene3D" id="3.40.50.1390">
    <property type="entry name" value="Resolvase, N-terminal catalytic domain"/>
    <property type="match status" value="1"/>
</dbReference>
<reference evidence="5 7" key="2">
    <citation type="submission" date="2016-11" db="EMBL/GenBank/DDBJ databases">
        <authorList>
            <person name="Varghese N."/>
            <person name="Submissions S."/>
        </authorList>
    </citation>
    <scope>NUCLEOTIDE SEQUENCE [LARGE SCALE GENOMIC DNA]</scope>
    <source>
        <strain evidence="5 7">DSM 7308</strain>
    </source>
</reference>
<organism evidence="4 6">
    <name type="scientific">Alkalithermobacter thermoalcaliphilus JW-YL-7 = DSM 7308</name>
    <dbReference type="NCBI Taxonomy" id="1121328"/>
    <lineage>
        <taxon>Bacteria</taxon>
        <taxon>Bacillati</taxon>
        <taxon>Bacillota</taxon>
        <taxon>Clostridia</taxon>
        <taxon>Peptostreptococcales</taxon>
        <taxon>Tepidibacteraceae</taxon>
        <taxon>Alkalithermobacter</taxon>
    </lineage>
</organism>
<protein>
    <submittedName>
        <fullName evidence="4">Resolvase domain-containing protein</fullName>
    </submittedName>
    <submittedName>
        <fullName evidence="5">Site-specific DNA recombinase</fullName>
    </submittedName>
</protein>
<feature type="domain" description="Recombinase" evidence="3">
    <location>
        <begin position="168"/>
        <end position="293"/>
    </location>
</feature>